<feature type="compositionally biased region" description="Polar residues" evidence="1">
    <location>
        <begin position="382"/>
        <end position="399"/>
    </location>
</feature>
<feature type="compositionally biased region" description="Polar residues" evidence="1">
    <location>
        <begin position="251"/>
        <end position="265"/>
    </location>
</feature>
<dbReference type="AlphaFoldDB" id="A0A0L0NIG2"/>
<dbReference type="Proteomes" id="UP000036947">
    <property type="component" value="Unassembled WGS sequence"/>
</dbReference>
<evidence type="ECO:0000313" key="4">
    <source>
        <dbReference type="EMBL" id="KND93886.1"/>
    </source>
</evidence>
<keyword evidence="3" id="KW-0732">Signal</keyword>
<keyword evidence="2" id="KW-1133">Transmembrane helix</keyword>
<feature type="region of interest" description="Disordered" evidence="1">
    <location>
        <begin position="295"/>
        <end position="399"/>
    </location>
</feature>
<dbReference type="InterPro" id="IPR051009">
    <property type="entry name" value="PRM"/>
</dbReference>
<dbReference type="PANTHER" id="PTHR36089">
    <property type="entry name" value="CHITIN SYNTHASE 3 COMPLEX PROTEIN CSI2-RELATED"/>
    <property type="match status" value="1"/>
</dbReference>
<feature type="compositionally biased region" description="Low complexity" evidence="1">
    <location>
        <begin position="360"/>
        <end position="369"/>
    </location>
</feature>
<feature type="compositionally biased region" description="Polar residues" evidence="1">
    <location>
        <begin position="295"/>
        <end position="324"/>
    </location>
</feature>
<reference evidence="4 5" key="1">
    <citation type="journal article" date="2015" name="BMC Genomics">
        <title>The genome of the truffle-parasite Tolypocladium ophioglossoides and the evolution of antifungal peptaibiotics.</title>
        <authorList>
            <person name="Quandt C.A."/>
            <person name="Bushley K.E."/>
            <person name="Spatafora J.W."/>
        </authorList>
    </citation>
    <scope>NUCLEOTIDE SEQUENCE [LARGE SCALE GENOMIC DNA]</scope>
    <source>
        <strain evidence="4 5">CBS 100239</strain>
    </source>
</reference>
<protein>
    <recommendedName>
        <fullName evidence="6">Vacuolar membrane protein</fullName>
    </recommendedName>
</protein>
<proteinExistence type="predicted"/>
<feature type="region of interest" description="Disordered" evidence="1">
    <location>
        <begin position="30"/>
        <end position="105"/>
    </location>
</feature>
<keyword evidence="5" id="KW-1185">Reference proteome</keyword>
<dbReference type="PANTHER" id="PTHR36089:SF1">
    <property type="entry name" value="CHITIN SYNTHASE 3 COMPLEX PROTEIN CSI2-RELATED"/>
    <property type="match status" value="1"/>
</dbReference>
<evidence type="ECO:0008006" key="6">
    <source>
        <dbReference type="Google" id="ProtNLM"/>
    </source>
</evidence>
<comment type="caution">
    <text evidence="4">The sequence shown here is derived from an EMBL/GenBank/DDBJ whole genome shotgun (WGS) entry which is preliminary data.</text>
</comment>
<feature type="transmembrane region" description="Helical" evidence="2">
    <location>
        <begin position="166"/>
        <end position="192"/>
    </location>
</feature>
<organism evidence="4 5">
    <name type="scientific">Tolypocladium ophioglossoides (strain CBS 100239)</name>
    <name type="common">Snaketongue truffleclub</name>
    <name type="synonym">Elaphocordyceps ophioglossoides</name>
    <dbReference type="NCBI Taxonomy" id="1163406"/>
    <lineage>
        <taxon>Eukaryota</taxon>
        <taxon>Fungi</taxon>
        <taxon>Dikarya</taxon>
        <taxon>Ascomycota</taxon>
        <taxon>Pezizomycotina</taxon>
        <taxon>Sordariomycetes</taxon>
        <taxon>Hypocreomycetidae</taxon>
        <taxon>Hypocreales</taxon>
        <taxon>Ophiocordycipitaceae</taxon>
        <taxon>Tolypocladium</taxon>
    </lineage>
</organism>
<dbReference type="GO" id="GO:0000324">
    <property type="term" value="C:fungal-type vacuole"/>
    <property type="evidence" value="ECO:0007669"/>
    <property type="project" value="TreeGrafter"/>
</dbReference>
<name>A0A0L0NIG2_TOLOC</name>
<evidence type="ECO:0000313" key="5">
    <source>
        <dbReference type="Proteomes" id="UP000036947"/>
    </source>
</evidence>
<feature type="compositionally biased region" description="Low complexity" evidence="1">
    <location>
        <begin position="43"/>
        <end position="95"/>
    </location>
</feature>
<feature type="region of interest" description="Disordered" evidence="1">
    <location>
        <begin position="231"/>
        <end position="265"/>
    </location>
</feature>
<sequence length="399" mass="40520">MRPTNYVPGPALLLSTLGAFSVFATPAMAQNKGDDANSSSSGKATPSDKAAPSPAPQQSQSSQKSTSSDKPSPSPAKDSPSSSSSSPSSTPAKTKVSITNTGIPVTTDATTMASITGGPQATTGGELTGFPTLTRGGAIPEYPAPTVPPTKNAPFMQQSSMPDGTVFIAVGAILGAFGLAILLWRGIVSLLLHRSVERAAMAQTAANSKAGFPAPPAPFYKYTDQGSTMSVGGGAAAAGRGVRRTNRGPIPSSTPSHSNLFFSPTAANNAPGARGSAFLPSGFYASGSGSVAPNQTNSISLNNLRPDSRGHYTNPSHHTQSQTPPDSPQYPARRDVSAMSTSSLNLSSLSPGQRAPSAYLEDLLADDPGALPPPQMPASGGPRNSANLGGRTNSPQSRF</sequence>
<accession>A0A0L0NIG2</accession>
<feature type="compositionally biased region" description="Polar residues" evidence="1">
    <location>
        <begin position="96"/>
        <end position="105"/>
    </location>
</feature>
<feature type="chain" id="PRO_5005544967" description="Vacuolar membrane protein" evidence="3">
    <location>
        <begin position="30"/>
        <end position="399"/>
    </location>
</feature>
<feature type="compositionally biased region" description="Low complexity" evidence="1">
    <location>
        <begin position="337"/>
        <end position="350"/>
    </location>
</feature>
<evidence type="ECO:0000256" key="2">
    <source>
        <dbReference type="SAM" id="Phobius"/>
    </source>
</evidence>
<gene>
    <name evidence="4" type="ORF">TOPH_01692</name>
</gene>
<keyword evidence="2" id="KW-0472">Membrane</keyword>
<dbReference type="EMBL" id="LFRF01000003">
    <property type="protein sequence ID" value="KND93886.1"/>
    <property type="molecule type" value="Genomic_DNA"/>
</dbReference>
<evidence type="ECO:0000256" key="1">
    <source>
        <dbReference type="SAM" id="MobiDB-lite"/>
    </source>
</evidence>
<feature type="signal peptide" evidence="3">
    <location>
        <begin position="1"/>
        <end position="29"/>
    </location>
</feature>
<keyword evidence="2" id="KW-0812">Transmembrane</keyword>
<dbReference type="OrthoDB" id="4065319at2759"/>
<evidence type="ECO:0000256" key="3">
    <source>
        <dbReference type="SAM" id="SignalP"/>
    </source>
</evidence>